<dbReference type="EMBL" id="LNZH02000094">
    <property type="protein sequence ID" value="OCB91326.1"/>
    <property type="molecule type" value="Genomic_DNA"/>
</dbReference>
<protein>
    <submittedName>
        <fullName evidence="2">Uncharacterized protein</fullName>
    </submittedName>
</protein>
<organism evidence="2 3">
    <name type="scientific">Sanghuangporus baumii</name>
    <name type="common">Phellinus baumii</name>
    <dbReference type="NCBI Taxonomy" id="108892"/>
    <lineage>
        <taxon>Eukaryota</taxon>
        <taxon>Fungi</taxon>
        <taxon>Dikarya</taxon>
        <taxon>Basidiomycota</taxon>
        <taxon>Agaricomycotina</taxon>
        <taxon>Agaricomycetes</taxon>
        <taxon>Hymenochaetales</taxon>
        <taxon>Hymenochaetaceae</taxon>
        <taxon>Sanghuangporus</taxon>
    </lineage>
</organism>
<evidence type="ECO:0000313" key="3">
    <source>
        <dbReference type="Proteomes" id="UP000757232"/>
    </source>
</evidence>
<gene>
    <name evidence="2" type="ORF">A7U60_g1445</name>
</gene>
<proteinExistence type="predicted"/>
<evidence type="ECO:0000313" key="2">
    <source>
        <dbReference type="EMBL" id="OCB91326.1"/>
    </source>
</evidence>
<comment type="caution">
    <text evidence="2">The sequence shown here is derived from an EMBL/GenBank/DDBJ whole genome shotgun (WGS) entry which is preliminary data.</text>
</comment>
<accession>A0A9Q5I4E1</accession>
<sequence length="246" mass="26487">MAQTSPPMSVPAPAHFVNENRAPRDDDGPGSQFARLELTFQSPKPMSELPNPYGGPSTNLVGTAHEASFHGQMRPTECRNPLLTHHSRMQVDTTFSHSLALGCPIRTVQMGRVLTSDRVKLPMEEGAKTWAWKVCTKKRHQDGSSESEDRRCRDSAKCLLVAVLRFAASRHYVAIDLGIYKNRHAQPVAPQRAYLPTSAGLIAYNPTTANAGAIMGIGTGTGGTQFASTGNASMVGAATYGTILPK</sequence>
<evidence type="ECO:0000256" key="1">
    <source>
        <dbReference type="SAM" id="MobiDB-lite"/>
    </source>
</evidence>
<name>A0A9Q5I4E1_SANBA</name>
<keyword evidence="3" id="KW-1185">Reference proteome</keyword>
<reference evidence="2" key="1">
    <citation type="submission" date="2016-06" db="EMBL/GenBank/DDBJ databases">
        <title>Draft Genome sequence of the fungus Inonotus baumii.</title>
        <authorList>
            <person name="Zhu H."/>
            <person name="Lin W."/>
        </authorList>
    </citation>
    <scope>NUCLEOTIDE SEQUENCE</scope>
    <source>
        <strain evidence="2">821</strain>
    </source>
</reference>
<dbReference type="Proteomes" id="UP000757232">
    <property type="component" value="Unassembled WGS sequence"/>
</dbReference>
<feature type="region of interest" description="Disordered" evidence="1">
    <location>
        <begin position="1"/>
        <end position="32"/>
    </location>
</feature>
<dbReference type="AlphaFoldDB" id="A0A9Q5I4E1"/>